<dbReference type="AlphaFoldDB" id="A0A0K0EFL9"/>
<accession>A0A0K0EFL9</accession>
<proteinExistence type="predicted"/>
<sequence length="90" mass="10822">MLSSYLILELNEIIDYNNGTKEIWKIQVLQMMSCRKEYQWHLELPVFLNNVLWLKKKSELLTKLSKNTIHCNKSEHPLEKGYFIKLEEPI</sequence>
<reference evidence="1" key="1">
    <citation type="submission" date="2015-08" db="UniProtKB">
        <authorList>
            <consortium name="WormBaseParasite"/>
        </authorList>
    </citation>
    <scope>IDENTIFICATION</scope>
</reference>
<dbReference type="WBParaSite" id="SSTP_0000828000.1">
    <property type="protein sequence ID" value="SSTP_0000828000.1"/>
    <property type="gene ID" value="SSTP_0000828000"/>
</dbReference>
<protein>
    <submittedName>
        <fullName evidence="1">Uncharacterized protein</fullName>
    </submittedName>
</protein>
<name>A0A0K0EFL9_STRER</name>
<organism evidence="1">
    <name type="scientific">Strongyloides stercoralis</name>
    <name type="common">Threadworm</name>
    <dbReference type="NCBI Taxonomy" id="6248"/>
    <lineage>
        <taxon>Eukaryota</taxon>
        <taxon>Metazoa</taxon>
        <taxon>Ecdysozoa</taxon>
        <taxon>Nematoda</taxon>
        <taxon>Chromadorea</taxon>
        <taxon>Rhabditida</taxon>
        <taxon>Tylenchina</taxon>
        <taxon>Panagrolaimomorpha</taxon>
        <taxon>Strongyloidoidea</taxon>
        <taxon>Strongyloididae</taxon>
        <taxon>Strongyloides</taxon>
    </lineage>
</organism>
<evidence type="ECO:0000313" key="1">
    <source>
        <dbReference type="WBParaSite" id="SSTP_0000828000.1"/>
    </source>
</evidence>